<dbReference type="Pfam" id="PF20464">
    <property type="entry name" value="MmeI_N"/>
    <property type="match status" value="1"/>
</dbReference>
<feature type="domain" description="MmeI-like helicase spacer" evidence="6">
    <location>
        <begin position="167"/>
        <end position="223"/>
    </location>
</feature>
<dbReference type="InterPro" id="IPR046818">
    <property type="entry name" value="MmeI_C"/>
</dbReference>
<evidence type="ECO:0000256" key="3">
    <source>
        <dbReference type="ARBA" id="ARBA00022679"/>
    </source>
</evidence>
<evidence type="ECO:0000259" key="5">
    <source>
        <dbReference type="Pfam" id="PF20464"/>
    </source>
</evidence>
<protein>
    <recommendedName>
        <fullName evidence="1">site-specific DNA-methyltransferase (adenine-specific)</fullName>
        <ecNumber evidence="1">2.1.1.72</ecNumber>
    </recommendedName>
</protein>
<dbReference type="InterPro" id="IPR046819">
    <property type="entry name" value="MmeI_hel"/>
</dbReference>
<dbReference type="InterPro" id="IPR029063">
    <property type="entry name" value="SAM-dependent_MTases_sf"/>
</dbReference>
<evidence type="ECO:0000313" key="10">
    <source>
        <dbReference type="EMBL" id="SNS87313.1"/>
    </source>
</evidence>
<dbReference type="InterPro" id="IPR046817">
    <property type="entry name" value="MmeI_N"/>
</dbReference>
<keyword evidence="3" id="KW-0808">Transferase</keyword>
<accession>A0A239I2N6</accession>
<dbReference type="GO" id="GO:0032259">
    <property type="term" value="P:methylation"/>
    <property type="evidence" value="ECO:0007669"/>
    <property type="project" value="UniProtKB-KW"/>
</dbReference>
<dbReference type="SUPFAM" id="SSF53335">
    <property type="entry name" value="S-adenosyl-L-methionine-dependent methyltransferases"/>
    <property type="match status" value="1"/>
</dbReference>
<dbReference type="Pfam" id="PF20473">
    <property type="entry name" value="MmeI_Mtase"/>
    <property type="match status" value="1"/>
</dbReference>
<dbReference type="PANTHER" id="PTHR33841">
    <property type="entry name" value="DNA METHYLTRANSFERASE YEEA-RELATED"/>
    <property type="match status" value="1"/>
</dbReference>
<feature type="domain" description="MmeI-like N-terminal" evidence="5">
    <location>
        <begin position="59"/>
        <end position="155"/>
    </location>
</feature>
<evidence type="ECO:0000256" key="1">
    <source>
        <dbReference type="ARBA" id="ARBA00011900"/>
    </source>
</evidence>
<organism evidence="10 11">
    <name type="scientific">Anaerovirgula multivorans</name>
    <dbReference type="NCBI Taxonomy" id="312168"/>
    <lineage>
        <taxon>Bacteria</taxon>
        <taxon>Bacillati</taxon>
        <taxon>Bacillota</taxon>
        <taxon>Clostridia</taxon>
        <taxon>Peptostreptococcales</taxon>
        <taxon>Natronincolaceae</taxon>
        <taxon>Anaerovirgula</taxon>
    </lineage>
</organism>
<dbReference type="EMBL" id="FZOJ01000025">
    <property type="protein sequence ID" value="SNS87313.1"/>
    <property type="molecule type" value="Genomic_DNA"/>
</dbReference>
<feature type="domain" description="MmeI-like C-terminal" evidence="8">
    <location>
        <begin position="799"/>
        <end position="874"/>
    </location>
</feature>
<dbReference type="PANTHER" id="PTHR33841:SF1">
    <property type="entry name" value="DNA METHYLTRANSFERASE A"/>
    <property type="match status" value="1"/>
</dbReference>
<dbReference type="Pfam" id="PF20466">
    <property type="entry name" value="MmeI_TRD"/>
    <property type="match status" value="1"/>
</dbReference>
<dbReference type="Proteomes" id="UP000198304">
    <property type="component" value="Unassembled WGS sequence"/>
</dbReference>
<dbReference type="InterPro" id="IPR050953">
    <property type="entry name" value="N4_N6_ade-DNA_methylase"/>
</dbReference>
<evidence type="ECO:0000313" key="11">
    <source>
        <dbReference type="Proteomes" id="UP000198304"/>
    </source>
</evidence>
<dbReference type="EC" id="2.1.1.72" evidence="1"/>
<evidence type="ECO:0000259" key="9">
    <source>
        <dbReference type="Pfam" id="PF20473"/>
    </source>
</evidence>
<reference evidence="10 11" key="1">
    <citation type="submission" date="2017-06" db="EMBL/GenBank/DDBJ databases">
        <authorList>
            <person name="Kim H.J."/>
            <person name="Triplett B.A."/>
        </authorList>
    </citation>
    <scope>NUCLEOTIDE SEQUENCE [LARGE SCALE GENOMIC DNA]</scope>
    <source>
        <strain evidence="10 11">SCA</strain>
    </source>
</reference>
<keyword evidence="2" id="KW-0489">Methyltransferase</keyword>
<dbReference type="Pfam" id="PF20467">
    <property type="entry name" value="MmeI_C"/>
    <property type="match status" value="1"/>
</dbReference>
<proteinExistence type="predicted"/>
<gene>
    <name evidence="10" type="ORF">SAMN05446037_10258</name>
</gene>
<dbReference type="InterPro" id="IPR046816">
    <property type="entry name" value="MmeI_Mtase"/>
</dbReference>
<comment type="catalytic activity">
    <reaction evidence="4">
        <text>a 2'-deoxyadenosine in DNA + S-adenosyl-L-methionine = an N(6)-methyl-2'-deoxyadenosine in DNA + S-adenosyl-L-homocysteine + H(+)</text>
        <dbReference type="Rhea" id="RHEA:15197"/>
        <dbReference type="Rhea" id="RHEA-COMP:12418"/>
        <dbReference type="Rhea" id="RHEA-COMP:12419"/>
        <dbReference type="ChEBI" id="CHEBI:15378"/>
        <dbReference type="ChEBI" id="CHEBI:57856"/>
        <dbReference type="ChEBI" id="CHEBI:59789"/>
        <dbReference type="ChEBI" id="CHEBI:90615"/>
        <dbReference type="ChEBI" id="CHEBI:90616"/>
        <dbReference type="EC" id="2.1.1.72"/>
    </reaction>
</comment>
<evidence type="ECO:0000256" key="2">
    <source>
        <dbReference type="ARBA" id="ARBA00022603"/>
    </source>
</evidence>
<dbReference type="GO" id="GO:0009007">
    <property type="term" value="F:site-specific DNA-methyltransferase (adenine-specific) activity"/>
    <property type="evidence" value="ECO:0007669"/>
    <property type="project" value="UniProtKB-EC"/>
</dbReference>
<feature type="domain" description="MmeI-like DNA-methyltransferase" evidence="9">
    <location>
        <begin position="316"/>
        <end position="575"/>
    </location>
</feature>
<evidence type="ECO:0000256" key="4">
    <source>
        <dbReference type="ARBA" id="ARBA00047942"/>
    </source>
</evidence>
<evidence type="ECO:0000259" key="6">
    <source>
        <dbReference type="Pfam" id="PF20465"/>
    </source>
</evidence>
<evidence type="ECO:0000259" key="8">
    <source>
        <dbReference type="Pfam" id="PF20467"/>
    </source>
</evidence>
<dbReference type="InterPro" id="IPR046820">
    <property type="entry name" value="MmeI_TRD"/>
</dbReference>
<keyword evidence="11" id="KW-1185">Reference proteome</keyword>
<sequence length="876" mass="100638">MTEYEALQLDIKSICAEENPLEFFCGILRCYKIPKATIMRLNLQENFKVDNEIGISNKLSFIFTTSENLYTKFDSLKRIRQRKSSARIIMLMNQRDILVYDTVLEEWLAVSRIEFYKQYDFFLPLMGREKSVLNDRKTVNVRIGEKFAQLYNELLILNSGETGEEEKLRPFLVRLLFCFFADSFGIIMNGSLHQLITMYSKQDGSDLSKLINHIFLSLYNKTDNTVPEYVTDVIVTDNISFFATREEVSTFDASTRKLLLDICEMDWSEVEPDVLGSLIQTIAFPEMAGVAYNYTSTANVYKVIGPLFLNDLYDKFEKAKGNAEKCKEILREITCIKVFDPACGTGNFLMITFRELKLLERRVKTHLREINGECDSKYDVEISQFYGIELNPLACDIAKIGLYFINYKMSMDEEPESIRDLNWLGTNNVIQGIATEYEWDKVCPKDQGTVYIIGNPSYRGARKQTDIQKRIVKTVFKEEIERVMKIGDIDFAACWFYLAAKYISGTNSGFAFVTTNSLTQGVQVPELWPVIFNKGVEISFAHTAFKWKNDGQNNTAVTVVIVGCRSVCFVHEKTIFNNNIAYDVEKISPYLTAGDVIVHKENRASISGLPAMVKGNMPYGKELLLTPTEKDEILTIYPEAAKFLKRVVGSEEFIHNIERWCLWIKDNDLNDALSIPVIAERIENVKQARLASTDKSAHKLAGRAHQFRETNEARKYTLVIPSVSSEKRKYFQVGYVSRNTIVTNLSFAIYDADPWVFGLIASRMHNLWVRTVCGGLETRIRYSNVIGYNTFPIPVLSAEQKNNIRECVFGVIMEREKESERTLAELYDPDEMPEGLLYAHKILDSTIENCYREGGFYTNQERLDCMFELYKQLKGE</sequence>
<dbReference type="Pfam" id="PF20465">
    <property type="entry name" value="MmeI_hel"/>
    <property type="match status" value="1"/>
</dbReference>
<feature type="domain" description="MmeI-like target recognition" evidence="7">
    <location>
        <begin position="595"/>
        <end position="795"/>
    </location>
</feature>
<dbReference type="Gene3D" id="3.40.50.150">
    <property type="entry name" value="Vaccinia Virus protein VP39"/>
    <property type="match status" value="1"/>
</dbReference>
<dbReference type="AlphaFoldDB" id="A0A239I2N6"/>
<name>A0A239I2N6_9FIRM</name>
<evidence type="ECO:0000259" key="7">
    <source>
        <dbReference type="Pfam" id="PF20466"/>
    </source>
</evidence>